<keyword evidence="1" id="KW-0812">Transmembrane</keyword>
<accession>A0A7J6UC01</accession>
<evidence type="ECO:0000256" key="1">
    <source>
        <dbReference type="SAM" id="Phobius"/>
    </source>
</evidence>
<sequence length="225" mass="24423">YEEGPAAEDVHGWKDKLCARWDVITLILAVMCPVALIIAIVWLVYDAWIVQIIADDVPQVLDISVSDLGASIDRVQEAITTQGVFTLTGLPTPLTTAYHALAYNLPRCGTEKDGRTERLGDGTLRTTYAQKSMHASPRFLQSSGCPSGVTDAVNYIRSELDHLGVEVARVLDKVLTFNSSSSHTVSPSSGDVGSVADIITQGEKSHLDHIHVYTKDLSHPEDIVV</sequence>
<name>A0A7J6UC01_PEROL</name>
<evidence type="ECO:0000313" key="4">
    <source>
        <dbReference type="Proteomes" id="UP000553632"/>
    </source>
</evidence>
<feature type="non-terminal residue" evidence="3">
    <location>
        <position position="1"/>
    </location>
</feature>
<protein>
    <submittedName>
        <fullName evidence="3">Uncharacterized protein</fullName>
    </submittedName>
</protein>
<feature type="transmembrane region" description="Helical" evidence="1">
    <location>
        <begin position="23"/>
        <end position="45"/>
    </location>
</feature>
<reference evidence="4 5" key="1">
    <citation type="submission" date="2020-04" db="EMBL/GenBank/DDBJ databases">
        <title>Perkinsus olseni comparative genomics.</title>
        <authorList>
            <person name="Bogema D.R."/>
        </authorList>
    </citation>
    <scope>NUCLEOTIDE SEQUENCE [LARGE SCALE GENOMIC DNA]</scope>
    <source>
        <strain evidence="2">ATCC PRA-205</strain>
        <strain evidence="3 4">ATCC PRA-207</strain>
    </source>
</reference>
<dbReference type="EMBL" id="JABANO010004723">
    <property type="protein sequence ID" value="KAF4754713.1"/>
    <property type="molecule type" value="Genomic_DNA"/>
</dbReference>
<keyword evidence="1" id="KW-1133">Transmembrane helix</keyword>
<feature type="non-terminal residue" evidence="3">
    <location>
        <position position="225"/>
    </location>
</feature>
<dbReference type="Proteomes" id="UP000553632">
    <property type="component" value="Unassembled WGS sequence"/>
</dbReference>
<dbReference type="EMBL" id="JABANM010024387">
    <property type="protein sequence ID" value="KAF4716317.1"/>
    <property type="molecule type" value="Genomic_DNA"/>
</dbReference>
<keyword evidence="4" id="KW-1185">Reference proteome</keyword>
<evidence type="ECO:0000313" key="2">
    <source>
        <dbReference type="EMBL" id="KAF4716317.1"/>
    </source>
</evidence>
<comment type="caution">
    <text evidence="3">The sequence shown here is derived from an EMBL/GenBank/DDBJ whole genome shotgun (WGS) entry which is preliminary data.</text>
</comment>
<dbReference type="Proteomes" id="UP000574390">
    <property type="component" value="Unassembled WGS sequence"/>
</dbReference>
<keyword evidence="1" id="KW-0472">Membrane</keyword>
<gene>
    <name evidence="2" type="ORF">FOZ62_002572</name>
    <name evidence="3" type="ORF">FOZ63_002845</name>
</gene>
<evidence type="ECO:0000313" key="3">
    <source>
        <dbReference type="EMBL" id="KAF4754713.1"/>
    </source>
</evidence>
<proteinExistence type="predicted"/>
<organism evidence="3 4">
    <name type="scientific">Perkinsus olseni</name>
    <name type="common">Perkinsus atlanticus</name>
    <dbReference type="NCBI Taxonomy" id="32597"/>
    <lineage>
        <taxon>Eukaryota</taxon>
        <taxon>Sar</taxon>
        <taxon>Alveolata</taxon>
        <taxon>Perkinsozoa</taxon>
        <taxon>Perkinsea</taxon>
        <taxon>Perkinsida</taxon>
        <taxon>Perkinsidae</taxon>
        <taxon>Perkinsus</taxon>
    </lineage>
</organism>
<evidence type="ECO:0000313" key="5">
    <source>
        <dbReference type="Proteomes" id="UP000574390"/>
    </source>
</evidence>
<dbReference type="AlphaFoldDB" id="A0A7J6UC01"/>